<feature type="binding site" evidence="7">
    <location>
        <position position="64"/>
    </location>
    <ligand>
        <name>tRNA</name>
        <dbReference type="ChEBI" id="CHEBI:17843"/>
    </ligand>
</feature>
<feature type="site" description="Stabilizes the basic form of H active site to accept a proton" evidence="7">
    <location>
        <position position="91"/>
    </location>
</feature>
<dbReference type="Pfam" id="PF01195">
    <property type="entry name" value="Pept_tRNA_hydro"/>
    <property type="match status" value="1"/>
</dbReference>
<organism evidence="10 11">
    <name type="scientific">Geoalkalibacter halelectricus</name>
    <dbReference type="NCBI Taxonomy" id="2847045"/>
    <lineage>
        <taxon>Bacteria</taxon>
        <taxon>Pseudomonadati</taxon>
        <taxon>Thermodesulfobacteriota</taxon>
        <taxon>Desulfuromonadia</taxon>
        <taxon>Desulfuromonadales</taxon>
        <taxon>Geoalkalibacteraceae</taxon>
        <taxon>Geoalkalibacter</taxon>
    </lineage>
</organism>
<keyword evidence="4 7" id="KW-0694">RNA-binding</keyword>
<comment type="function">
    <text evidence="7">Hydrolyzes ribosome-free peptidyl-tRNAs (with 1 or more amino acids incorporated), which drop off the ribosome during protein synthesis, or as a result of ribosome stalling.</text>
</comment>
<comment type="subcellular location">
    <subcellularLocation>
        <location evidence="7">Cytoplasm</location>
    </subcellularLocation>
</comment>
<evidence type="ECO:0000256" key="3">
    <source>
        <dbReference type="ARBA" id="ARBA00022801"/>
    </source>
</evidence>
<evidence type="ECO:0000313" key="11">
    <source>
        <dbReference type="Proteomes" id="UP001060414"/>
    </source>
</evidence>
<protein>
    <recommendedName>
        <fullName evidence="6 7">Peptidyl-tRNA hydrolase</fullName>
        <shortName evidence="7">Pth</shortName>
        <ecNumber evidence="1 7">3.1.1.29</ecNumber>
    </recommendedName>
</protein>
<dbReference type="Gene3D" id="3.40.50.1470">
    <property type="entry name" value="Peptidyl-tRNA hydrolase"/>
    <property type="match status" value="1"/>
</dbReference>
<sequence>MKLIVGLGNPGDKYARTRHNVGFMALNRIAEDSGIALKKKGHQGIYGVGRFAGEEVTLLQPHTYMNLSGVSVGSALKSLGGSPGDLLVLHDDVDLPFGALRIKLSGGHGGQKGVRSIMEVLGSADFMRLRIGVGRPTGEQDVADYVLRPFAGDEAELLNSLLDRAAQAVATILRDGAQKAMNTYHSREATA</sequence>
<dbReference type="EC" id="3.1.1.29" evidence="1 7"/>
<name>A0ABY5ZK27_9BACT</name>
<evidence type="ECO:0000256" key="6">
    <source>
        <dbReference type="ARBA" id="ARBA00050038"/>
    </source>
</evidence>
<dbReference type="InterPro" id="IPR018171">
    <property type="entry name" value="Pept_tRNA_hydro_CS"/>
</dbReference>
<comment type="caution">
    <text evidence="7">Lacks conserved residue(s) required for the propagation of feature annotation.</text>
</comment>
<proteinExistence type="inferred from homology"/>
<dbReference type="SUPFAM" id="SSF53178">
    <property type="entry name" value="Peptidyl-tRNA hydrolase-like"/>
    <property type="match status" value="1"/>
</dbReference>
<keyword evidence="2 7" id="KW-0820">tRNA-binding</keyword>
<feature type="site" description="Discriminates between blocked and unblocked aminoacyl-tRNA" evidence="7">
    <location>
        <position position="9"/>
    </location>
</feature>
<dbReference type="GO" id="GO:0004045">
    <property type="term" value="F:peptidyl-tRNA hydrolase activity"/>
    <property type="evidence" value="ECO:0007669"/>
    <property type="project" value="UniProtKB-EC"/>
</dbReference>
<evidence type="ECO:0000256" key="1">
    <source>
        <dbReference type="ARBA" id="ARBA00013260"/>
    </source>
</evidence>
<dbReference type="PANTHER" id="PTHR17224">
    <property type="entry name" value="PEPTIDYL-TRNA HYDROLASE"/>
    <property type="match status" value="1"/>
</dbReference>
<gene>
    <name evidence="7 10" type="primary">pth</name>
    <name evidence="10" type="ORF">L9S41_17730</name>
</gene>
<comment type="subunit">
    <text evidence="7">Monomer.</text>
</comment>
<reference evidence="10" key="1">
    <citation type="journal article" date="2022" name="Environ. Microbiol.">
        <title>Geoalkalibacter halelectricus SAP #1 sp. nov. possessing extracellular electron transfer and mineral#reducing capabilities from a haloalkaline environment.</title>
        <authorList>
            <person name="Yadav S."/>
            <person name="Singh R."/>
            <person name="Sundharam S.S."/>
            <person name="Chaudhary S."/>
            <person name="Krishnamurthi S."/>
            <person name="Patil S.A."/>
        </authorList>
    </citation>
    <scope>NUCLEOTIDE SEQUENCE</scope>
    <source>
        <strain evidence="10">SAP-1</strain>
    </source>
</reference>
<feature type="active site" description="Proton acceptor" evidence="7">
    <location>
        <position position="19"/>
    </location>
</feature>
<accession>A0ABY5ZK27</accession>
<dbReference type="InterPro" id="IPR036416">
    <property type="entry name" value="Pept_tRNA_hydro_sf"/>
</dbReference>
<evidence type="ECO:0000256" key="9">
    <source>
        <dbReference type="RuleBase" id="RU004320"/>
    </source>
</evidence>
<dbReference type="PANTHER" id="PTHR17224:SF1">
    <property type="entry name" value="PEPTIDYL-TRNA HYDROLASE"/>
    <property type="match status" value="1"/>
</dbReference>
<evidence type="ECO:0000313" key="10">
    <source>
        <dbReference type="EMBL" id="UWZ79500.1"/>
    </source>
</evidence>
<comment type="function">
    <text evidence="7">Catalyzes the release of premature peptidyl moieties from peptidyl-tRNA molecules trapped in stalled 50S ribosomal subunits, and thus maintains levels of free tRNAs and 50S ribosomes.</text>
</comment>
<evidence type="ECO:0000256" key="4">
    <source>
        <dbReference type="ARBA" id="ARBA00022884"/>
    </source>
</evidence>
<dbReference type="InterPro" id="IPR001328">
    <property type="entry name" value="Pept_tRNA_hydro"/>
</dbReference>
<dbReference type="RefSeq" id="WP_260747852.1">
    <property type="nucleotide sequence ID" value="NZ_CP092109.1"/>
</dbReference>
<dbReference type="Proteomes" id="UP001060414">
    <property type="component" value="Chromosome"/>
</dbReference>
<evidence type="ECO:0000256" key="5">
    <source>
        <dbReference type="ARBA" id="ARBA00038063"/>
    </source>
</evidence>
<evidence type="ECO:0000256" key="7">
    <source>
        <dbReference type="HAMAP-Rule" id="MF_00083"/>
    </source>
</evidence>
<keyword evidence="7" id="KW-0963">Cytoplasm</keyword>
<dbReference type="NCBIfam" id="TIGR00447">
    <property type="entry name" value="pth"/>
    <property type="match status" value="1"/>
</dbReference>
<dbReference type="CDD" id="cd00462">
    <property type="entry name" value="PTH"/>
    <property type="match status" value="1"/>
</dbReference>
<dbReference type="HAMAP" id="MF_00083">
    <property type="entry name" value="Pept_tRNA_hydro_bact"/>
    <property type="match status" value="1"/>
</dbReference>
<evidence type="ECO:0000256" key="2">
    <source>
        <dbReference type="ARBA" id="ARBA00022555"/>
    </source>
</evidence>
<comment type="similarity">
    <text evidence="5 7 9">Belongs to the PTH family.</text>
</comment>
<keyword evidence="3 7" id="KW-0378">Hydrolase</keyword>
<keyword evidence="11" id="KW-1185">Reference proteome</keyword>
<evidence type="ECO:0000256" key="8">
    <source>
        <dbReference type="RuleBase" id="RU000673"/>
    </source>
</evidence>
<dbReference type="EMBL" id="CP092109">
    <property type="protein sequence ID" value="UWZ79500.1"/>
    <property type="molecule type" value="Genomic_DNA"/>
</dbReference>
<dbReference type="PROSITE" id="PS01195">
    <property type="entry name" value="PEPT_TRNA_HYDROL_1"/>
    <property type="match status" value="1"/>
</dbReference>
<comment type="catalytic activity">
    <reaction evidence="7 8">
        <text>an N-acyl-L-alpha-aminoacyl-tRNA + H2O = an N-acyl-L-amino acid + a tRNA + H(+)</text>
        <dbReference type="Rhea" id="RHEA:54448"/>
        <dbReference type="Rhea" id="RHEA-COMP:10123"/>
        <dbReference type="Rhea" id="RHEA-COMP:13883"/>
        <dbReference type="ChEBI" id="CHEBI:15377"/>
        <dbReference type="ChEBI" id="CHEBI:15378"/>
        <dbReference type="ChEBI" id="CHEBI:59874"/>
        <dbReference type="ChEBI" id="CHEBI:78442"/>
        <dbReference type="ChEBI" id="CHEBI:138191"/>
        <dbReference type="EC" id="3.1.1.29"/>
    </reaction>
</comment>
<feature type="binding site" evidence="7">
    <location>
        <position position="14"/>
    </location>
    <ligand>
        <name>tRNA</name>
        <dbReference type="ChEBI" id="CHEBI:17843"/>
    </ligand>
</feature>
<feature type="binding site" evidence="7">
    <location>
        <position position="66"/>
    </location>
    <ligand>
        <name>tRNA</name>
        <dbReference type="ChEBI" id="CHEBI:17843"/>
    </ligand>
</feature>